<feature type="domain" description="Aminotransferase class I/classII large" evidence="6">
    <location>
        <begin position="25"/>
        <end position="379"/>
    </location>
</feature>
<dbReference type="Gene3D" id="3.90.1150.10">
    <property type="entry name" value="Aspartate Aminotransferase, domain 1"/>
    <property type="match status" value="1"/>
</dbReference>
<dbReference type="Proteomes" id="UP000050816">
    <property type="component" value="Unassembled WGS sequence"/>
</dbReference>
<dbReference type="InterPro" id="IPR015422">
    <property type="entry name" value="PyrdxlP-dep_Trfase_small"/>
</dbReference>
<evidence type="ECO:0000256" key="4">
    <source>
        <dbReference type="ARBA" id="ARBA00023239"/>
    </source>
</evidence>
<keyword evidence="3" id="KW-0663">Pyridoxal phosphate</keyword>
<gene>
    <name evidence="7" type="ORF">FC43_GL001915</name>
</gene>
<evidence type="ECO:0000256" key="3">
    <source>
        <dbReference type="ARBA" id="ARBA00022898"/>
    </source>
</evidence>
<dbReference type="EMBL" id="AZFK01000004">
    <property type="protein sequence ID" value="KRL92468.1"/>
    <property type="molecule type" value="Genomic_DNA"/>
</dbReference>
<accession>A0A0R1UHT5</accession>
<comment type="similarity">
    <text evidence="5">Belongs to the class-II pyridoxal-phosphate-dependent aminotransferase family. MalY/PatB cystathionine beta-lyase subfamily.</text>
</comment>
<dbReference type="GO" id="GO:0008483">
    <property type="term" value="F:transaminase activity"/>
    <property type="evidence" value="ECO:0007669"/>
    <property type="project" value="UniProtKB-KW"/>
</dbReference>
<protein>
    <recommendedName>
        <fullName evidence="2">cysteine-S-conjugate beta-lyase</fullName>
        <ecNumber evidence="2">4.4.1.13</ecNumber>
    </recommendedName>
</protein>
<dbReference type="RefSeq" id="WP_056953319.1">
    <property type="nucleotide sequence ID" value="NZ_AZFK01000004.1"/>
</dbReference>
<evidence type="ECO:0000256" key="2">
    <source>
        <dbReference type="ARBA" id="ARBA00012224"/>
    </source>
</evidence>
<dbReference type="InterPro" id="IPR015421">
    <property type="entry name" value="PyrdxlP-dep_Trfase_major"/>
</dbReference>
<dbReference type="CDD" id="cd00609">
    <property type="entry name" value="AAT_like"/>
    <property type="match status" value="1"/>
</dbReference>
<evidence type="ECO:0000313" key="7">
    <source>
        <dbReference type="EMBL" id="KRL92468.1"/>
    </source>
</evidence>
<evidence type="ECO:0000313" key="8">
    <source>
        <dbReference type="Proteomes" id="UP000050816"/>
    </source>
</evidence>
<comment type="caution">
    <text evidence="7">The sequence shown here is derived from an EMBL/GenBank/DDBJ whole genome shotgun (WGS) entry which is preliminary data.</text>
</comment>
<reference evidence="7 8" key="1">
    <citation type="journal article" date="2015" name="Genome Announc.">
        <title>Expanding the biotechnology potential of lactobacilli through comparative genomics of 213 strains and associated genera.</title>
        <authorList>
            <person name="Sun Z."/>
            <person name="Harris H.M."/>
            <person name="McCann A."/>
            <person name="Guo C."/>
            <person name="Argimon S."/>
            <person name="Zhang W."/>
            <person name="Yang X."/>
            <person name="Jeffery I.B."/>
            <person name="Cooney J.C."/>
            <person name="Kagawa T.F."/>
            <person name="Liu W."/>
            <person name="Song Y."/>
            <person name="Salvetti E."/>
            <person name="Wrobel A."/>
            <person name="Rasinkangas P."/>
            <person name="Parkhill J."/>
            <person name="Rea M.C."/>
            <person name="O'Sullivan O."/>
            <person name="Ritari J."/>
            <person name="Douillard F.P."/>
            <person name="Paul Ross R."/>
            <person name="Yang R."/>
            <person name="Briner A.E."/>
            <person name="Felis G.E."/>
            <person name="de Vos W.M."/>
            <person name="Barrangou R."/>
            <person name="Klaenhammer T.R."/>
            <person name="Caufield P.W."/>
            <person name="Cui Y."/>
            <person name="Zhang H."/>
            <person name="O'Toole P.W."/>
        </authorList>
    </citation>
    <scope>NUCLEOTIDE SEQUENCE [LARGE SCALE GENOMIC DNA]</scope>
    <source>
        <strain evidence="7 8">DSM 15946</strain>
    </source>
</reference>
<keyword evidence="7" id="KW-0032">Aminotransferase</keyword>
<evidence type="ECO:0000256" key="1">
    <source>
        <dbReference type="ARBA" id="ARBA00001933"/>
    </source>
</evidence>
<evidence type="ECO:0000256" key="5">
    <source>
        <dbReference type="ARBA" id="ARBA00037974"/>
    </source>
</evidence>
<dbReference type="PANTHER" id="PTHR43525">
    <property type="entry name" value="PROTEIN MALY"/>
    <property type="match status" value="1"/>
</dbReference>
<dbReference type="PATRIC" id="fig|1423760.3.peg.2004"/>
<keyword evidence="4" id="KW-0456">Lyase</keyword>
<name>A0A0R1UHT5_9LACO</name>
<dbReference type="InterPro" id="IPR004839">
    <property type="entry name" value="Aminotransferase_I/II_large"/>
</dbReference>
<dbReference type="GO" id="GO:0047804">
    <property type="term" value="F:cysteine-S-conjugate beta-lyase activity"/>
    <property type="evidence" value="ECO:0007669"/>
    <property type="project" value="UniProtKB-EC"/>
</dbReference>
<keyword evidence="7" id="KW-0808">Transferase</keyword>
<dbReference type="EC" id="4.4.1.13" evidence="2"/>
<dbReference type="PANTHER" id="PTHR43525:SF1">
    <property type="entry name" value="PROTEIN MALY"/>
    <property type="match status" value="1"/>
</dbReference>
<evidence type="ECO:0000259" key="6">
    <source>
        <dbReference type="Pfam" id="PF00155"/>
    </source>
</evidence>
<sequence length="393" mass="43555">MMNFDQIINRRATNSAKWTVGPNELPLSIADMDFPTAPAIVAALQAKVATGIFGYETVPVTYYQAVADWYANEHGCRPQIEWMQYASGVIPALASVIRRVTNPGDQVLLQAPVYNMFFQTIRDNGRQVVSSDLNYDPTTQSYSIDWRDLETKLADQRTRLLILCNPHNPTGQIWSQADLIRLAELSGKYHVKIFADEIHGDITFNETGYVPFFSLPTSLLQQVIVAVSPSKTFNVASIHAAILLIPNADLRAVIRQGLQNDGLTAVNLAAIPATIAAYTQGQAWLHELLAYLKTNRAWVEQLIATQLASQIQVVPAQATYLAWLDCRQVTRDTQPLAEFLRQTTGLILTPGAVYGEPGKAFLRLNLAYPRAVLEDGLARLVQGVAAYQEKSRN</sequence>
<dbReference type="GO" id="GO:0030170">
    <property type="term" value="F:pyridoxal phosphate binding"/>
    <property type="evidence" value="ECO:0007669"/>
    <property type="project" value="InterPro"/>
</dbReference>
<dbReference type="Gene3D" id="3.40.640.10">
    <property type="entry name" value="Type I PLP-dependent aspartate aminotransferase-like (Major domain)"/>
    <property type="match status" value="1"/>
</dbReference>
<dbReference type="AlphaFoldDB" id="A0A0R1UHT5"/>
<proteinExistence type="inferred from homology"/>
<dbReference type="InterPro" id="IPR027619">
    <property type="entry name" value="C-S_lyase_PatB-like"/>
</dbReference>
<comment type="cofactor">
    <cofactor evidence="1">
        <name>pyridoxal 5'-phosphate</name>
        <dbReference type="ChEBI" id="CHEBI:597326"/>
    </cofactor>
</comment>
<dbReference type="InterPro" id="IPR051798">
    <property type="entry name" value="Class-II_PLP-Dep_Aminotrans"/>
</dbReference>
<dbReference type="InterPro" id="IPR015424">
    <property type="entry name" value="PyrdxlP-dep_Trfase"/>
</dbReference>
<dbReference type="NCBIfam" id="TIGR04350">
    <property type="entry name" value="C_S_lyase_PatB"/>
    <property type="match status" value="1"/>
</dbReference>
<dbReference type="Pfam" id="PF00155">
    <property type="entry name" value="Aminotran_1_2"/>
    <property type="match status" value="1"/>
</dbReference>
<dbReference type="SUPFAM" id="SSF53383">
    <property type="entry name" value="PLP-dependent transferases"/>
    <property type="match status" value="1"/>
</dbReference>
<organism evidence="7 8">
    <name type="scientific">Limosilactobacillus ingluviei DSM 15946</name>
    <dbReference type="NCBI Taxonomy" id="1423760"/>
    <lineage>
        <taxon>Bacteria</taxon>
        <taxon>Bacillati</taxon>
        <taxon>Bacillota</taxon>
        <taxon>Bacilli</taxon>
        <taxon>Lactobacillales</taxon>
        <taxon>Lactobacillaceae</taxon>
        <taxon>Limosilactobacillus</taxon>
    </lineage>
</organism>